<evidence type="ECO:0000313" key="6">
    <source>
        <dbReference type="Proteomes" id="UP000320481"/>
    </source>
</evidence>
<accession>A0A5C6K0B9</accession>
<dbReference type="NCBIfam" id="NF033788">
    <property type="entry name" value="HTH_metalloreg"/>
    <property type="match status" value="1"/>
</dbReference>
<feature type="domain" description="HTH arsR-type" evidence="4">
    <location>
        <begin position="1"/>
        <end position="95"/>
    </location>
</feature>
<keyword evidence="6" id="KW-1185">Reference proteome</keyword>
<keyword evidence="1" id="KW-0805">Transcription regulation</keyword>
<sequence>MSKPRYQLKAEFFKTLGHPARIRVLELLGEREHAVAEMLPEVGIEPAHLSQQLAVLRRANLVKTRKEGSNVHYSLTSPHVAELLRVARTTLSGVLAEQAELLADLQAAQGERHPRA</sequence>
<evidence type="ECO:0000313" key="5">
    <source>
        <dbReference type="EMBL" id="TWV55909.1"/>
    </source>
</evidence>
<organism evidence="5 6">
    <name type="scientific">Streptomyces misionensis</name>
    <dbReference type="NCBI Taxonomy" id="67331"/>
    <lineage>
        <taxon>Bacteria</taxon>
        <taxon>Bacillati</taxon>
        <taxon>Actinomycetota</taxon>
        <taxon>Actinomycetes</taxon>
        <taxon>Kitasatosporales</taxon>
        <taxon>Streptomycetaceae</taxon>
        <taxon>Streptomyces</taxon>
    </lineage>
</organism>
<dbReference type="Gene3D" id="1.10.10.10">
    <property type="entry name" value="Winged helix-like DNA-binding domain superfamily/Winged helix DNA-binding domain"/>
    <property type="match status" value="1"/>
</dbReference>
<dbReference type="InterPro" id="IPR036390">
    <property type="entry name" value="WH_DNA-bd_sf"/>
</dbReference>
<dbReference type="InterPro" id="IPR001845">
    <property type="entry name" value="HTH_ArsR_DNA-bd_dom"/>
</dbReference>
<evidence type="ECO:0000259" key="4">
    <source>
        <dbReference type="PROSITE" id="PS50987"/>
    </source>
</evidence>
<dbReference type="SUPFAM" id="SSF46785">
    <property type="entry name" value="Winged helix' DNA-binding domain"/>
    <property type="match status" value="1"/>
</dbReference>
<dbReference type="PRINTS" id="PR00778">
    <property type="entry name" value="HTHARSR"/>
</dbReference>
<dbReference type="InterPro" id="IPR051011">
    <property type="entry name" value="Metal_resp_trans_reg"/>
</dbReference>
<evidence type="ECO:0000256" key="3">
    <source>
        <dbReference type="ARBA" id="ARBA00023163"/>
    </source>
</evidence>
<dbReference type="InterPro" id="IPR011991">
    <property type="entry name" value="ArsR-like_HTH"/>
</dbReference>
<dbReference type="PANTHER" id="PTHR43132">
    <property type="entry name" value="ARSENICAL RESISTANCE OPERON REPRESSOR ARSR-RELATED"/>
    <property type="match status" value="1"/>
</dbReference>
<gene>
    <name evidence="5" type="ORF">FRZ03_05965</name>
</gene>
<dbReference type="EMBL" id="VOGW01000035">
    <property type="protein sequence ID" value="TWV55909.1"/>
    <property type="molecule type" value="Genomic_DNA"/>
</dbReference>
<dbReference type="PANTHER" id="PTHR43132:SF2">
    <property type="entry name" value="ARSENICAL RESISTANCE OPERON REPRESSOR ARSR-RELATED"/>
    <property type="match status" value="1"/>
</dbReference>
<keyword evidence="2" id="KW-0238">DNA-binding</keyword>
<dbReference type="PROSITE" id="PS50987">
    <property type="entry name" value="HTH_ARSR_2"/>
    <property type="match status" value="1"/>
</dbReference>
<dbReference type="GO" id="GO:0003700">
    <property type="term" value="F:DNA-binding transcription factor activity"/>
    <property type="evidence" value="ECO:0007669"/>
    <property type="project" value="InterPro"/>
</dbReference>
<dbReference type="GO" id="GO:0003677">
    <property type="term" value="F:DNA binding"/>
    <property type="evidence" value="ECO:0007669"/>
    <property type="project" value="UniProtKB-KW"/>
</dbReference>
<comment type="caution">
    <text evidence="5">The sequence shown here is derived from an EMBL/GenBank/DDBJ whole genome shotgun (WGS) entry which is preliminary data.</text>
</comment>
<dbReference type="Pfam" id="PF01022">
    <property type="entry name" value="HTH_5"/>
    <property type="match status" value="1"/>
</dbReference>
<dbReference type="CDD" id="cd00090">
    <property type="entry name" value="HTH_ARSR"/>
    <property type="match status" value="1"/>
</dbReference>
<dbReference type="RefSeq" id="WP_146464070.1">
    <property type="nucleotide sequence ID" value="NZ_VOGW01000035.1"/>
</dbReference>
<name>A0A5C6K0B9_9ACTN</name>
<dbReference type="InterPro" id="IPR036388">
    <property type="entry name" value="WH-like_DNA-bd_sf"/>
</dbReference>
<dbReference type="Proteomes" id="UP000320481">
    <property type="component" value="Unassembled WGS sequence"/>
</dbReference>
<dbReference type="AlphaFoldDB" id="A0A5C6K0B9"/>
<keyword evidence="3" id="KW-0804">Transcription</keyword>
<protein>
    <submittedName>
        <fullName evidence="5">Helix-turn-helix transcriptional regulator</fullName>
    </submittedName>
</protein>
<evidence type="ECO:0000256" key="1">
    <source>
        <dbReference type="ARBA" id="ARBA00023015"/>
    </source>
</evidence>
<evidence type="ECO:0000256" key="2">
    <source>
        <dbReference type="ARBA" id="ARBA00023125"/>
    </source>
</evidence>
<reference evidence="5" key="1">
    <citation type="journal article" date="2019" name="Microbiol. Resour. Announc.">
        <title>Draft Genomic Sequences of Streptomyces misionensis and Streptomyces albidoflavus, bacteria applied for phytopathogen biocontrol.</title>
        <authorList>
            <person name="Pylro V."/>
            <person name="Dias A."/>
            <person name="Andreote F."/>
            <person name="Varani A."/>
            <person name="Andreote C."/>
            <person name="Bernardo E."/>
            <person name="Martins T."/>
        </authorList>
    </citation>
    <scope>NUCLEOTIDE SEQUENCE [LARGE SCALE GENOMIC DNA]</scope>
    <source>
        <strain evidence="5">66</strain>
    </source>
</reference>
<proteinExistence type="predicted"/>
<dbReference type="SMART" id="SM00418">
    <property type="entry name" value="HTH_ARSR"/>
    <property type="match status" value="1"/>
</dbReference>